<reference evidence="3 5" key="1">
    <citation type="journal article" date="2016" name="Plant Dis.">
        <title>Improved production of propionic acid using genome shuffling.</title>
        <authorList>
            <person name="Luna-Flores C.H."/>
            <person name="Palfreyman R.W."/>
            <person name="Kromer J.O."/>
            <person name="Nielsen L.K."/>
            <person name="Marcellin E."/>
        </authorList>
    </citation>
    <scope>NUCLEOTIDE SEQUENCE [LARGE SCALE GENOMIC DNA]</scope>
    <source>
        <strain evidence="3 5">F3E8</strain>
    </source>
</reference>
<dbReference type="Proteomes" id="UP000075221">
    <property type="component" value="Chromosome"/>
</dbReference>
<keyword evidence="1" id="KW-1133">Transmembrane helix</keyword>
<accession>A0AAC9ANI0</accession>
<keyword evidence="1" id="KW-0812">Transmembrane</keyword>
<organism evidence="2 4">
    <name type="scientific">Acidipropionibacterium acidipropionici</name>
    <dbReference type="NCBI Taxonomy" id="1748"/>
    <lineage>
        <taxon>Bacteria</taxon>
        <taxon>Bacillati</taxon>
        <taxon>Actinomycetota</taxon>
        <taxon>Actinomycetes</taxon>
        <taxon>Propionibacteriales</taxon>
        <taxon>Propionibacteriaceae</taxon>
        <taxon>Acidipropionibacterium</taxon>
    </lineage>
</organism>
<dbReference type="Proteomes" id="UP000178666">
    <property type="component" value="Chromosome"/>
</dbReference>
<evidence type="ECO:0000313" key="4">
    <source>
        <dbReference type="Proteomes" id="UP000075221"/>
    </source>
</evidence>
<evidence type="ECO:0000313" key="2">
    <source>
        <dbReference type="EMBL" id="AMS05650.1"/>
    </source>
</evidence>
<evidence type="ECO:0000313" key="3">
    <source>
        <dbReference type="EMBL" id="AOZ47119.1"/>
    </source>
</evidence>
<dbReference type="EMBL" id="CP014352">
    <property type="protein sequence ID" value="AMS05650.1"/>
    <property type="molecule type" value="Genomic_DNA"/>
</dbReference>
<dbReference type="AlphaFoldDB" id="A0AAC9ANI0"/>
<sequence length="181" mass="19207">MSRTAYQAISRVFAIVLAIAGIGLIVGGTYDHSFVTDQLSQQKITMPSGKSLTSQDMKDTLEKYAGKPMTTGPQAEAFANHYIQAHMNAAANGKTYEEVSGEYIACSADAAKKNTTECTELGAARQTLFMGNSLRGMLLNAFGWWLLGTIAIAVGIGALVLAVVLVILGWFVLKPKQGSAA</sequence>
<keyword evidence="5" id="KW-1185">Reference proteome</keyword>
<dbReference type="RefSeq" id="WP_062819710.1">
    <property type="nucleotide sequence ID" value="NZ_CP014352.1"/>
</dbReference>
<proteinExistence type="predicted"/>
<feature type="transmembrane region" description="Helical" evidence="1">
    <location>
        <begin position="12"/>
        <end position="30"/>
    </location>
</feature>
<evidence type="ECO:0000256" key="1">
    <source>
        <dbReference type="SAM" id="Phobius"/>
    </source>
</evidence>
<name>A0AAC9ANI0_9ACTN</name>
<feature type="transmembrane region" description="Helical" evidence="1">
    <location>
        <begin position="142"/>
        <end position="173"/>
    </location>
</feature>
<keyword evidence="1" id="KW-0472">Membrane</keyword>
<dbReference type="EMBL" id="CP015970">
    <property type="protein sequence ID" value="AOZ47119.1"/>
    <property type="molecule type" value="Genomic_DNA"/>
</dbReference>
<gene>
    <name evidence="3" type="ORF">A8L58_10950</name>
    <name evidence="2" type="ORF">AXH35_09510</name>
</gene>
<protein>
    <submittedName>
        <fullName evidence="2">Uncharacterized protein</fullName>
    </submittedName>
</protein>
<evidence type="ECO:0000313" key="5">
    <source>
        <dbReference type="Proteomes" id="UP000178666"/>
    </source>
</evidence>
<reference evidence="2 4" key="2">
    <citation type="submission" date="2016-02" db="EMBL/GenBank/DDBJ databases">
        <title>Complete Genome Sequence of Propionibacterium acidipropionici ATCC 55737.</title>
        <authorList>
            <person name="Luna Flores C.H."/>
            <person name="Nielsen L.K."/>
            <person name="Marcellin E."/>
        </authorList>
    </citation>
    <scope>NUCLEOTIDE SEQUENCE [LARGE SCALE GENOMIC DNA]</scope>
    <source>
        <strain evidence="2 4">ATCC 55737</strain>
    </source>
</reference>